<keyword evidence="2" id="KW-0812">Transmembrane</keyword>
<feature type="region of interest" description="Disordered" evidence="1">
    <location>
        <begin position="1"/>
        <end position="27"/>
    </location>
</feature>
<dbReference type="EMBL" id="JACJID010000008">
    <property type="protein sequence ID" value="MBA8931272.1"/>
    <property type="molecule type" value="Genomic_DNA"/>
</dbReference>
<evidence type="ECO:0000256" key="2">
    <source>
        <dbReference type="SAM" id="Phobius"/>
    </source>
</evidence>
<gene>
    <name evidence="3" type="ORF">BC739_008519</name>
</gene>
<protein>
    <recommendedName>
        <fullName evidence="5">PEGA domain-containing protein</fullName>
    </recommendedName>
</protein>
<dbReference type="Proteomes" id="UP000517916">
    <property type="component" value="Unassembled WGS sequence"/>
</dbReference>
<feature type="transmembrane region" description="Helical" evidence="2">
    <location>
        <begin position="35"/>
        <end position="59"/>
    </location>
</feature>
<name>A0ABR6BWJ8_9PSEU</name>
<evidence type="ECO:0000313" key="4">
    <source>
        <dbReference type="Proteomes" id="UP000517916"/>
    </source>
</evidence>
<proteinExistence type="predicted"/>
<sequence>MSDPLFPGTSPTGLPQAATPFFPGQDVSPKSSRRILTFLLGAASGAIVVGLTWTVFALLPGLTAPPADNFSLKGSLTLTSTSLSGAYSGSECYGTGGYNDISKGAAVTVYGASGQVLAVGSLVSGRQGAGSLSCVFAFTVPEVPVGEKFYQVEVSHRGKVTVQADQARTTGVFVTLGN</sequence>
<keyword evidence="2" id="KW-0472">Membrane</keyword>
<keyword evidence="4" id="KW-1185">Reference proteome</keyword>
<dbReference type="RefSeq" id="WP_318296924.1">
    <property type="nucleotide sequence ID" value="NZ_BAAABQ010000015.1"/>
</dbReference>
<evidence type="ECO:0000256" key="1">
    <source>
        <dbReference type="SAM" id="MobiDB-lite"/>
    </source>
</evidence>
<keyword evidence="2" id="KW-1133">Transmembrane helix</keyword>
<accession>A0ABR6BWJ8</accession>
<organism evidence="3 4">
    <name type="scientific">Kutzneria viridogrisea</name>
    <dbReference type="NCBI Taxonomy" id="47990"/>
    <lineage>
        <taxon>Bacteria</taxon>
        <taxon>Bacillati</taxon>
        <taxon>Actinomycetota</taxon>
        <taxon>Actinomycetes</taxon>
        <taxon>Pseudonocardiales</taxon>
        <taxon>Pseudonocardiaceae</taxon>
        <taxon>Kutzneria</taxon>
    </lineage>
</organism>
<comment type="caution">
    <text evidence="3">The sequence shown here is derived from an EMBL/GenBank/DDBJ whole genome shotgun (WGS) entry which is preliminary data.</text>
</comment>
<evidence type="ECO:0000313" key="3">
    <source>
        <dbReference type="EMBL" id="MBA8931272.1"/>
    </source>
</evidence>
<reference evidence="3 4" key="1">
    <citation type="submission" date="2020-08" db="EMBL/GenBank/DDBJ databases">
        <title>Genomic Encyclopedia of Archaeal and Bacterial Type Strains, Phase II (KMG-II): from individual species to whole genera.</title>
        <authorList>
            <person name="Goeker M."/>
        </authorList>
    </citation>
    <scope>NUCLEOTIDE SEQUENCE [LARGE SCALE GENOMIC DNA]</scope>
    <source>
        <strain evidence="3 4">DSM 43850</strain>
    </source>
</reference>
<evidence type="ECO:0008006" key="5">
    <source>
        <dbReference type="Google" id="ProtNLM"/>
    </source>
</evidence>